<keyword evidence="2" id="KW-0560">Oxidoreductase</keyword>
<evidence type="ECO:0000256" key="2">
    <source>
        <dbReference type="ARBA" id="ARBA00023002"/>
    </source>
</evidence>
<accession>L0K3J5</accession>
<dbReference type="AlphaFoldDB" id="L0K3J5"/>
<proteinExistence type="predicted"/>
<dbReference type="GO" id="GO:0016491">
    <property type="term" value="F:oxidoreductase activity"/>
    <property type="evidence" value="ECO:0007669"/>
    <property type="project" value="UniProtKB-KW"/>
</dbReference>
<dbReference type="PANTHER" id="PTHR30004">
    <property type="entry name" value="4-HYDROXYTHREONINE-4-PHOSPHATE DEHYDROGENASE"/>
    <property type="match status" value="1"/>
</dbReference>
<dbReference type="eggNOG" id="arCOG08631">
    <property type="taxonomic scope" value="Archaea"/>
</dbReference>
<dbReference type="SUPFAM" id="SSF53659">
    <property type="entry name" value="Isocitrate/Isopropylmalate dehydrogenase-like"/>
    <property type="match status" value="1"/>
</dbReference>
<dbReference type="GO" id="GO:0051287">
    <property type="term" value="F:NAD binding"/>
    <property type="evidence" value="ECO:0007669"/>
    <property type="project" value="InterPro"/>
</dbReference>
<dbReference type="InterPro" id="IPR005255">
    <property type="entry name" value="PdxA_fam"/>
</dbReference>
<protein>
    <submittedName>
        <fullName evidence="4">4-hydroxythreonine-4-phosphate dehydrogenase</fullName>
    </submittedName>
</protein>
<keyword evidence="3" id="KW-0520">NAD</keyword>
<dbReference type="Gene3D" id="3.40.718.10">
    <property type="entry name" value="Isopropylmalate Dehydrogenase"/>
    <property type="match status" value="1"/>
</dbReference>
<organism evidence="4 5">
    <name type="scientific">Natronococcus occultus SP4</name>
    <dbReference type="NCBI Taxonomy" id="694430"/>
    <lineage>
        <taxon>Archaea</taxon>
        <taxon>Methanobacteriati</taxon>
        <taxon>Methanobacteriota</taxon>
        <taxon>Stenosarchaea group</taxon>
        <taxon>Halobacteria</taxon>
        <taxon>Halobacteriales</taxon>
        <taxon>Natrialbaceae</taxon>
        <taxon>Natronococcus</taxon>
    </lineage>
</organism>
<evidence type="ECO:0000313" key="5">
    <source>
        <dbReference type="Proteomes" id="UP000010878"/>
    </source>
</evidence>
<gene>
    <name evidence="4" type="ORF">Natoc_2927</name>
</gene>
<dbReference type="Pfam" id="PF04166">
    <property type="entry name" value="PdxA"/>
    <property type="match status" value="1"/>
</dbReference>
<dbReference type="GO" id="GO:0046872">
    <property type="term" value="F:metal ion binding"/>
    <property type="evidence" value="ECO:0007669"/>
    <property type="project" value="UniProtKB-KW"/>
</dbReference>
<dbReference type="RefSeq" id="WP_015322122.1">
    <property type="nucleotide sequence ID" value="NC_019974.1"/>
</dbReference>
<reference evidence="4 5" key="1">
    <citation type="submission" date="2012-11" db="EMBL/GenBank/DDBJ databases">
        <title>FINISHED of Natronococcus occultus SP4, DSM 3396.</title>
        <authorList>
            <consortium name="DOE Joint Genome Institute"/>
            <person name="Eisen J."/>
            <person name="Huntemann M."/>
            <person name="Wei C.-L."/>
            <person name="Han J."/>
            <person name="Detter J.C."/>
            <person name="Han C."/>
            <person name="Tapia R."/>
            <person name="Chen A."/>
            <person name="Kyrpides N."/>
            <person name="Mavromatis K."/>
            <person name="Markowitz V."/>
            <person name="Szeto E."/>
            <person name="Ivanova N."/>
            <person name="Mikhailova N."/>
            <person name="Ovchinnikova G."/>
            <person name="Pagani I."/>
            <person name="Pati A."/>
            <person name="Goodwin L."/>
            <person name="Nordberg H.P."/>
            <person name="Cantor M.N."/>
            <person name="Hua S.X."/>
            <person name="Woyke T."/>
            <person name="Eisen J."/>
            <person name="Klenk H.-P."/>
            <person name="Klenk H.-P."/>
        </authorList>
    </citation>
    <scope>NUCLEOTIDE SEQUENCE [LARGE SCALE GENOMIC DNA]</scope>
    <source>
        <strain evidence="4 5">SP4</strain>
    </source>
</reference>
<keyword evidence="5" id="KW-1185">Reference proteome</keyword>
<evidence type="ECO:0000256" key="3">
    <source>
        <dbReference type="ARBA" id="ARBA00023027"/>
    </source>
</evidence>
<keyword evidence="1" id="KW-0479">Metal-binding</keyword>
<dbReference type="HOGENOM" id="CLU_040168_0_1_2"/>
<dbReference type="NCBIfam" id="TIGR00557">
    <property type="entry name" value="pdxA"/>
    <property type="match status" value="1"/>
</dbReference>
<dbReference type="Proteomes" id="UP000010878">
    <property type="component" value="Chromosome"/>
</dbReference>
<sequence length="346" mass="36039">MSQSERPVVAVTMGDPAGIGSEIVAAAYPALCERADPIVVGDASVMRAGVDVSGADLEIEPVDTVADATFAADAIPVLDLDAVDELEYGVVREEYGAASLAYVERAIELAVEGTIDAIATAPINKQATRLAGSEYAGHTGMLADYTDTENYSMMLVEDDLVVTHVSTHVPLREACELVTTENVLETIRVTDEGLRDLGIAEPTIAVAGLNPHASDGGLLGEEDDAEIRPAVEHAAEEGIDVHGPESPDTVYVQAARGEYDCVVSMYHDQGHIPIKTLGFSSSDAVSGVNVTIGLPIVRTSVDHGTAFDIAGEGIASEASLIDAVEVAAEMAERRRERAGAPSGDAG</sequence>
<evidence type="ECO:0000313" key="4">
    <source>
        <dbReference type="EMBL" id="AGB38683.1"/>
    </source>
</evidence>
<dbReference type="KEGG" id="nou:Natoc_2927"/>
<dbReference type="PANTHER" id="PTHR30004:SF6">
    <property type="entry name" value="D-THREONATE 4-PHOSPHATE DEHYDROGENASE"/>
    <property type="match status" value="1"/>
</dbReference>
<dbReference type="EMBL" id="CP003929">
    <property type="protein sequence ID" value="AGB38683.1"/>
    <property type="molecule type" value="Genomic_DNA"/>
</dbReference>
<dbReference type="STRING" id="694430.Natoc_2927"/>
<name>L0K3J5_9EURY</name>
<dbReference type="OrthoDB" id="26759at2157"/>
<evidence type="ECO:0000256" key="1">
    <source>
        <dbReference type="ARBA" id="ARBA00022723"/>
    </source>
</evidence>
<dbReference type="GeneID" id="14403314"/>